<comment type="caution">
    <text evidence="2">The sequence shown here is derived from an EMBL/GenBank/DDBJ whole genome shotgun (WGS) entry which is preliminary data.</text>
</comment>
<protein>
    <submittedName>
        <fullName evidence="2">ERF family protein</fullName>
    </submittedName>
</protein>
<reference evidence="2 3" key="1">
    <citation type="submission" date="2024-06" db="EMBL/GenBank/DDBJ databases">
        <title>Novosphingobium rhizovicinus M1R2S20.</title>
        <authorList>
            <person name="Sun J.-Q."/>
        </authorList>
    </citation>
    <scope>NUCLEOTIDE SEQUENCE [LARGE SCALE GENOMIC DNA]</scope>
    <source>
        <strain evidence="2 3">M1R2S20</strain>
    </source>
</reference>
<dbReference type="EMBL" id="JBFNXR010000048">
    <property type="protein sequence ID" value="MEW9855902.1"/>
    <property type="molecule type" value="Genomic_DNA"/>
</dbReference>
<dbReference type="Proteomes" id="UP001556118">
    <property type="component" value="Unassembled WGS sequence"/>
</dbReference>
<name>A0ABV3RCR7_9SPHN</name>
<accession>A0ABV3RCR7</accession>
<gene>
    <name evidence="2" type="ORF">ABUH87_12210</name>
</gene>
<feature type="region of interest" description="Disordered" evidence="1">
    <location>
        <begin position="147"/>
        <end position="174"/>
    </location>
</feature>
<evidence type="ECO:0000256" key="1">
    <source>
        <dbReference type="SAM" id="MobiDB-lite"/>
    </source>
</evidence>
<proteinExistence type="predicted"/>
<feature type="region of interest" description="Disordered" evidence="1">
    <location>
        <begin position="226"/>
        <end position="254"/>
    </location>
</feature>
<dbReference type="InterPro" id="IPR007499">
    <property type="entry name" value="ERF_bacteria_virus"/>
</dbReference>
<sequence>MNAQTRIEAAHPPAVYAKIAAVQADLAKEGIGKDRSNQQQKYKFRGIDDVYNALAPLLARHSLSILPRMLSREVVERKSNSGGALFNVTVEAEFDFIAAEDGSRHVVRTFGEAMDSADKATNKAMSAAYKYAALMAFAIPTEGDNDADATTHDVAPCGQNGGSRGGQAASEPEGMPDAAWAQLANLLKATSTADEPLLKHYGVKNLRLLNKQQYDDAVERLEQRLADMAKDQSNRAGQADGGETADIDPNDIPY</sequence>
<evidence type="ECO:0000313" key="2">
    <source>
        <dbReference type="EMBL" id="MEW9855902.1"/>
    </source>
</evidence>
<dbReference type="RefSeq" id="WP_367774047.1">
    <property type="nucleotide sequence ID" value="NZ_JBFNXR010000048.1"/>
</dbReference>
<feature type="compositionally biased region" description="Acidic residues" evidence="1">
    <location>
        <begin position="243"/>
        <end position="254"/>
    </location>
</feature>
<keyword evidence="3" id="KW-1185">Reference proteome</keyword>
<organism evidence="2 3">
    <name type="scientific">Novosphingobium rhizovicinum</name>
    <dbReference type="NCBI Taxonomy" id="3228928"/>
    <lineage>
        <taxon>Bacteria</taxon>
        <taxon>Pseudomonadati</taxon>
        <taxon>Pseudomonadota</taxon>
        <taxon>Alphaproteobacteria</taxon>
        <taxon>Sphingomonadales</taxon>
        <taxon>Sphingomonadaceae</taxon>
        <taxon>Novosphingobium</taxon>
    </lineage>
</organism>
<dbReference type="Pfam" id="PF04404">
    <property type="entry name" value="ERF"/>
    <property type="match status" value="1"/>
</dbReference>
<evidence type="ECO:0000313" key="3">
    <source>
        <dbReference type="Proteomes" id="UP001556118"/>
    </source>
</evidence>